<name>A0ABR1E9L4_NECAM</name>
<dbReference type="CDD" id="cd00042">
    <property type="entry name" value="CY"/>
    <property type="match status" value="1"/>
</dbReference>
<dbReference type="InterPro" id="IPR046350">
    <property type="entry name" value="Cystatin_sf"/>
</dbReference>
<keyword evidence="2" id="KW-1185">Reference proteome</keyword>
<protein>
    <submittedName>
        <fullName evidence="1">Uncharacterized protein</fullName>
    </submittedName>
</protein>
<dbReference type="SUPFAM" id="SSF54403">
    <property type="entry name" value="Cystatin/monellin"/>
    <property type="match status" value="1"/>
</dbReference>
<gene>
    <name evidence="1" type="primary">Necator_chrV.g20928</name>
    <name evidence="1" type="ORF">RB195_016135</name>
</gene>
<dbReference type="GO" id="GO:0031982">
    <property type="term" value="C:vesicle"/>
    <property type="evidence" value="ECO:0007669"/>
    <property type="project" value="TreeGrafter"/>
</dbReference>
<dbReference type="EMBL" id="JAVFWL010000005">
    <property type="protein sequence ID" value="KAK6758731.1"/>
    <property type="molecule type" value="Genomic_DNA"/>
</dbReference>
<dbReference type="Proteomes" id="UP001303046">
    <property type="component" value="Unassembled WGS sequence"/>
</dbReference>
<dbReference type="InterPro" id="IPR000010">
    <property type="entry name" value="Cystatin_dom"/>
</dbReference>
<proteinExistence type="predicted"/>
<evidence type="ECO:0000313" key="1">
    <source>
        <dbReference type="EMBL" id="KAK6758731.1"/>
    </source>
</evidence>
<dbReference type="Pfam" id="PF00031">
    <property type="entry name" value="Cystatin"/>
    <property type="match status" value="1"/>
</dbReference>
<evidence type="ECO:0000313" key="2">
    <source>
        <dbReference type="Proteomes" id="UP001303046"/>
    </source>
</evidence>
<reference evidence="1 2" key="1">
    <citation type="submission" date="2023-08" db="EMBL/GenBank/DDBJ databases">
        <title>A Necator americanus chromosomal reference genome.</title>
        <authorList>
            <person name="Ilik V."/>
            <person name="Petrzelkova K.J."/>
            <person name="Pardy F."/>
            <person name="Fuh T."/>
            <person name="Niatou-Singa F.S."/>
            <person name="Gouil Q."/>
            <person name="Baker L."/>
            <person name="Ritchie M.E."/>
            <person name="Jex A.R."/>
            <person name="Gazzola D."/>
            <person name="Li H."/>
            <person name="Toshio Fujiwara R."/>
            <person name="Zhan B."/>
            <person name="Aroian R.V."/>
            <person name="Pafco B."/>
            <person name="Schwarz E.M."/>
        </authorList>
    </citation>
    <scope>NUCLEOTIDE SEQUENCE [LARGE SCALE GENOMIC DNA]</scope>
    <source>
        <strain evidence="1 2">Aroian</strain>
        <tissue evidence="1">Whole animal</tissue>
    </source>
</reference>
<sequence>MPPFVSLLALLCLLTFADSQMPGGLTFLNASDPEIMEKSWKAVSAVNKKLKDGHDLMVPDKVVKAQSQAGTRYIFEIIYGESTCKKEEANTATAAKCPLKPNGHKALYNVELLEKPGEKEQFNAAKITDIPAEEKI</sequence>
<dbReference type="PANTHER" id="PTHR46186:SF2">
    <property type="entry name" value="CYSTATIN"/>
    <property type="match status" value="1"/>
</dbReference>
<comment type="caution">
    <text evidence="1">The sequence shown here is derived from an EMBL/GenBank/DDBJ whole genome shotgun (WGS) entry which is preliminary data.</text>
</comment>
<accession>A0ABR1E9L4</accession>
<dbReference type="GO" id="GO:0004869">
    <property type="term" value="F:cysteine-type endopeptidase inhibitor activity"/>
    <property type="evidence" value="ECO:0007669"/>
    <property type="project" value="UniProtKB-KW"/>
</dbReference>
<dbReference type="PANTHER" id="PTHR46186">
    <property type="entry name" value="CYSTATIN"/>
    <property type="match status" value="1"/>
</dbReference>
<dbReference type="GO" id="GO:0005737">
    <property type="term" value="C:cytoplasm"/>
    <property type="evidence" value="ECO:0007669"/>
    <property type="project" value="TreeGrafter"/>
</dbReference>
<dbReference type="CTD" id="25351166"/>
<dbReference type="SMART" id="SM00043">
    <property type="entry name" value="CY"/>
    <property type="match status" value="1"/>
</dbReference>
<dbReference type="KEGG" id="nai:NECAME_11137"/>
<organism evidence="1 2">
    <name type="scientific">Necator americanus</name>
    <name type="common">Human hookworm</name>
    <dbReference type="NCBI Taxonomy" id="51031"/>
    <lineage>
        <taxon>Eukaryota</taxon>
        <taxon>Metazoa</taxon>
        <taxon>Ecdysozoa</taxon>
        <taxon>Nematoda</taxon>
        <taxon>Chromadorea</taxon>
        <taxon>Rhabditida</taxon>
        <taxon>Rhabditina</taxon>
        <taxon>Rhabditomorpha</taxon>
        <taxon>Strongyloidea</taxon>
        <taxon>Ancylostomatidae</taxon>
        <taxon>Bunostominae</taxon>
        <taxon>Necator</taxon>
    </lineage>
</organism>
<dbReference type="GO" id="GO:0005615">
    <property type="term" value="C:extracellular space"/>
    <property type="evidence" value="ECO:0007669"/>
    <property type="project" value="TreeGrafter"/>
</dbReference>
<dbReference type="Gene3D" id="3.10.450.10">
    <property type="match status" value="1"/>
</dbReference>